<evidence type="ECO:0000313" key="11">
    <source>
        <dbReference type="Proteomes" id="UP000231019"/>
    </source>
</evidence>
<comment type="caution">
    <text evidence="10">The sequence shown here is derived from an EMBL/GenBank/DDBJ whole genome shotgun (WGS) entry which is preliminary data.</text>
</comment>
<dbReference type="AlphaFoldDB" id="A0A2M7GAR0"/>
<evidence type="ECO:0000256" key="3">
    <source>
        <dbReference type="ARBA" id="ARBA00013080"/>
    </source>
</evidence>
<comment type="function">
    <text evidence="8">Catalyzes the stereoinversion of LL-2,6-diaminopimelate (L,L-DAP) to meso-diaminopimelate (meso-DAP), a precursor of L-lysine and an essential component of the bacterial peptidoglycan.</text>
</comment>
<evidence type="ECO:0000256" key="4">
    <source>
        <dbReference type="ARBA" id="ARBA00022605"/>
    </source>
</evidence>
<proteinExistence type="inferred from homology"/>
<evidence type="ECO:0000256" key="6">
    <source>
        <dbReference type="ARBA" id="ARBA00023235"/>
    </source>
</evidence>
<dbReference type="EMBL" id="PFFQ01000005">
    <property type="protein sequence ID" value="PIW19237.1"/>
    <property type="molecule type" value="Genomic_DNA"/>
</dbReference>
<dbReference type="PANTHER" id="PTHR31689">
    <property type="entry name" value="DIAMINOPIMELATE EPIMERASE, CHLOROPLASTIC"/>
    <property type="match status" value="1"/>
</dbReference>
<dbReference type="EC" id="5.1.1.7" evidence="3 8"/>
<feature type="binding site" evidence="8">
    <location>
        <position position="158"/>
    </location>
    <ligand>
        <name>substrate</name>
    </ligand>
</feature>
<dbReference type="GO" id="GO:0005829">
    <property type="term" value="C:cytosol"/>
    <property type="evidence" value="ECO:0007669"/>
    <property type="project" value="TreeGrafter"/>
</dbReference>
<evidence type="ECO:0000256" key="1">
    <source>
        <dbReference type="ARBA" id="ARBA00005196"/>
    </source>
</evidence>
<feature type="active site" description="Proton acceptor" evidence="8">
    <location>
        <position position="219"/>
    </location>
</feature>
<feature type="site" description="Could be important to modulate the pK values of the two catalytic cysteine residues" evidence="8">
    <location>
        <position position="210"/>
    </location>
</feature>
<evidence type="ECO:0000313" key="10">
    <source>
        <dbReference type="EMBL" id="PIW19237.1"/>
    </source>
</evidence>
<organism evidence="10 11">
    <name type="scientific">bacterium (Candidatus Blackallbacteria) CG17_big_fil_post_rev_8_21_14_2_50_48_46</name>
    <dbReference type="NCBI Taxonomy" id="2014261"/>
    <lineage>
        <taxon>Bacteria</taxon>
        <taxon>Candidatus Blackallbacteria</taxon>
    </lineage>
</organism>
<comment type="subunit">
    <text evidence="8">Homodimer.</text>
</comment>
<evidence type="ECO:0000256" key="5">
    <source>
        <dbReference type="ARBA" id="ARBA00023154"/>
    </source>
</evidence>
<feature type="active site" evidence="9">
    <location>
        <position position="74"/>
    </location>
</feature>
<keyword evidence="4 8" id="KW-0028">Amino-acid biosynthesis</keyword>
<feature type="binding site" evidence="8">
    <location>
        <begin position="75"/>
        <end position="76"/>
    </location>
    <ligand>
        <name>substrate</name>
    </ligand>
</feature>
<feature type="binding site" evidence="8">
    <location>
        <begin position="220"/>
        <end position="221"/>
    </location>
    <ligand>
        <name>substrate</name>
    </ligand>
</feature>
<evidence type="ECO:0000256" key="7">
    <source>
        <dbReference type="ARBA" id="ARBA00051712"/>
    </source>
</evidence>
<comment type="pathway">
    <text evidence="1 8">Amino-acid biosynthesis; L-lysine biosynthesis via DAP pathway; DL-2,6-diaminopimelate from LL-2,6-diaminopimelate: step 1/1.</text>
</comment>
<comment type="subcellular location">
    <subcellularLocation>
        <location evidence="8">Cytoplasm</location>
    </subcellularLocation>
</comment>
<reference evidence="10 11" key="1">
    <citation type="submission" date="2017-09" db="EMBL/GenBank/DDBJ databases">
        <title>Depth-based differentiation of microbial function through sediment-hosted aquifers and enrichment of novel symbionts in the deep terrestrial subsurface.</title>
        <authorList>
            <person name="Probst A.J."/>
            <person name="Ladd B."/>
            <person name="Jarett J.K."/>
            <person name="Geller-Mcgrath D.E."/>
            <person name="Sieber C.M."/>
            <person name="Emerson J.B."/>
            <person name="Anantharaman K."/>
            <person name="Thomas B.C."/>
            <person name="Malmstrom R."/>
            <person name="Stieglmeier M."/>
            <person name="Klingl A."/>
            <person name="Woyke T."/>
            <person name="Ryan C.M."/>
            <person name="Banfield J.F."/>
        </authorList>
    </citation>
    <scope>NUCLEOTIDE SEQUENCE [LARGE SCALE GENOMIC DNA]</scope>
    <source>
        <strain evidence="10">CG17_big_fil_post_rev_8_21_14_2_50_48_46</strain>
    </source>
</reference>
<dbReference type="UniPathway" id="UPA00034">
    <property type="reaction ID" value="UER00025"/>
</dbReference>
<feature type="active site" description="Proton donor" evidence="8">
    <location>
        <position position="74"/>
    </location>
</feature>
<dbReference type="Pfam" id="PF01678">
    <property type="entry name" value="DAP_epimerase"/>
    <property type="match status" value="2"/>
</dbReference>
<dbReference type="GO" id="GO:0008837">
    <property type="term" value="F:diaminopimelate epimerase activity"/>
    <property type="evidence" value="ECO:0007669"/>
    <property type="project" value="UniProtKB-UniRule"/>
</dbReference>
<evidence type="ECO:0000256" key="2">
    <source>
        <dbReference type="ARBA" id="ARBA00010219"/>
    </source>
</evidence>
<name>A0A2M7GAR0_9BACT</name>
<keyword evidence="8" id="KW-0963">Cytoplasm</keyword>
<dbReference type="GO" id="GO:0009089">
    <property type="term" value="P:lysine biosynthetic process via diaminopimelate"/>
    <property type="evidence" value="ECO:0007669"/>
    <property type="project" value="UniProtKB-UniRule"/>
</dbReference>
<feature type="site" description="Could be important to modulate the pK values of the two catalytic cysteine residues" evidence="8">
    <location>
        <position position="160"/>
    </location>
</feature>
<keyword evidence="5 8" id="KW-0457">Lysine biosynthesis</keyword>
<dbReference type="NCBIfam" id="TIGR00652">
    <property type="entry name" value="DapF"/>
    <property type="match status" value="1"/>
</dbReference>
<comment type="caution">
    <text evidence="8">Lacks conserved residue(s) required for the propagation of feature annotation.</text>
</comment>
<dbReference type="InterPro" id="IPR001653">
    <property type="entry name" value="DAP_epimerase_DapF"/>
</dbReference>
<feature type="binding site" evidence="8">
    <location>
        <begin position="210"/>
        <end position="211"/>
    </location>
    <ligand>
        <name>substrate</name>
    </ligand>
</feature>
<sequence length="281" mass="31085">MQIPFQKFQGLGNDFVILEARDLPFDLDLSRLAQKLCNRHFGIGADGLLICHRESRGDARMQVINSDGSEPEMCGNGLRCFVRYLAGHEDQSFLIETGAGLLKAEFSQKKQSIRVNMGKPVLSPAKIPALGWNETPVVSAPLQVENHSFEITLVSMGNPHCVIEVDQNWSSADTLYWGPLLEMHPAFPERINIEFTQFLTPHLARVSVWERGAGATLACGTGACATLVAGVLQNKLETEAVIQLPGGDLTLFWDQNQDQVWMDGPAQRVFTGSYEEEGMIR</sequence>
<protein>
    <recommendedName>
        <fullName evidence="3 8">Diaminopimelate epimerase</fullName>
        <shortName evidence="8">DAP epimerase</shortName>
        <ecNumber evidence="3 8">5.1.1.7</ecNumber>
    </recommendedName>
    <alternativeName>
        <fullName evidence="8">PLP-independent amino acid racemase</fullName>
    </alternativeName>
</protein>
<comment type="catalytic activity">
    <reaction evidence="7 8">
        <text>(2S,6S)-2,6-diaminopimelate = meso-2,6-diaminopimelate</text>
        <dbReference type="Rhea" id="RHEA:15393"/>
        <dbReference type="ChEBI" id="CHEBI:57609"/>
        <dbReference type="ChEBI" id="CHEBI:57791"/>
        <dbReference type="EC" id="5.1.1.7"/>
    </reaction>
</comment>
<gene>
    <name evidence="8" type="primary">dapF</name>
    <name evidence="10" type="ORF">COW36_01950</name>
</gene>
<dbReference type="Proteomes" id="UP000231019">
    <property type="component" value="Unassembled WGS sequence"/>
</dbReference>
<comment type="similarity">
    <text evidence="2 8">Belongs to the diaminopimelate epimerase family.</text>
</comment>
<dbReference type="InterPro" id="IPR018510">
    <property type="entry name" value="DAP_epimerase_AS"/>
</dbReference>
<feature type="binding site" evidence="8">
    <location>
        <position position="65"/>
    </location>
    <ligand>
        <name>substrate</name>
    </ligand>
</feature>
<evidence type="ECO:0000256" key="9">
    <source>
        <dbReference type="PROSITE-ProRule" id="PRU10125"/>
    </source>
</evidence>
<evidence type="ECO:0000256" key="8">
    <source>
        <dbReference type="HAMAP-Rule" id="MF_00197"/>
    </source>
</evidence>
<dbReference type="HAMAP" id="MF_00197">
    <property type="entry name" value="DAP_epimerase"/>
    <property type="match status" value="1"/>
</dbReference>
<dbReference type="PANTHER" id="PTHR31689:SF0">
    <property type="entry name" value="DIAMINOPIMELATE EPIMERASE"/>
    <property type="match status" value="1"/>
</dbReference>
<feature type="binding site" evidence="8">
    <location>
        <position position="192"/>
    </location>
    <ligand>
        <name>substrate</name>
    </ligand>
</feature>
<feature type="binding site" evidence="8">
    <location>
        <position position="13"/>
    </location>
    <ligand>
        <name>substrate</name>
    </ligand>
</feature>
<dbReference type="Gene3D" id="3.10.310.10">
    <property type="entry name" value="Diaminopimelate Epimerase, Chain A, domain 1"/>
    <property type="match status" value="2"/>
</dbReference>
<keyword evidence="6 8" id="KW-0413">Isomerase</keyword>
<dbReference type="PROSITE" id="PS01326">
    <property type="entry name" value="DAP_EPIMERASE"/>
    <property type="match status" value="1"/>
</dbReference>
<accession>A0A2M7GAR0</accession>
<dbReference type="SUPFAM" id="SSF54506">
    <property type="entry name" value="Diaminopimelate epimerase-like"/>
    <property type="match status" value="2"/>
</dbReference>